<dbReference type="Gene3D" id="1.10.10.10">
    <property type="entry name" value="Winged helix-like DNA-binding domain superfamily/Winged helix DNA-binding domain"/>
    <property type="match status" value="1"/>
</dbReference>
<keyword evidence="2" id="KW-0805">Transcription regulation</keyword>
<evidence type="ECO:0000313" key="7">
    <source>
        <dbReference type="Proteomes" id="UP000648908"/>
    </source>
</evidence>
<dbReference type="InterPro" id="IPR005119">
    <property type="entry name" value="LysR_subst-bd"/>
</dbReference>
<evidence type="ECO:0000256" key="2">
    <source>
        <dbReference type="ARBA" id="ARBA00023015"/>
    </source>
</evidence>
<evidence type="ECO:0000256" key="3">
    <source>
        <dbReference type="ARBA" id="ARBA00023125"/>
    </source>
</evidence>
<evidence type="ECO:0000259" key="5">
    <source>
        <dbReference type="PROSITE" id="PS50931"/>
    </source>
</evidence>
<dbReference type="SUPFAM" id="SSF46785">
    <property type="entry name" value="Winged helix' DNA-binding domain"/>
    <property type="match status" value="1"/>
</dbReference>
<dbReference type="InterPro" id="IPR036390">
    <property type="entry name" value="WH_DNA-bd_sf"/>
</dbReference>
<dbReference type="PROSITE" id="PS50931">
    <property type="entry name" value="HTH_LYSR"/>
    <property type="match status" value="1"/>
</dbReference>
<dbReference type="Gene3D" id="3.40.190.10">
    <property type="entry name" value="Periplasmic binding protein-like II"/>
    <property type="match status" value="2"/>
</dbReference>
<keyword evidence="7" id="KW-1185">Reference proteome</keyword>
<dbReference type="GO" id="GO:0003677">
    <property type="term" value="F:DNA binding"/>
    <property type="evidence" value="ECO:0007669"/>
    <property type="project" value="UniProtKB-KW"/>
</dbReference>
<dbReference type="RefSeq" id="WP_202687070.1">
    <property type="nucleotide sequence ID" value="NZ_JAESVN010000001.1"/>
</dbReference>
<evidence type="ECO:0000256" key="1">
    <source>
        <dbReference type="ARBA" id="ARBA00009437"/>
    </source>
</evidence>
<evidence type="ECO:0000256" key="4">
    <source>
        <dbReference type="ARBA" id="ARBA00023163"/>
    </source>
</evidence>
<dbReference type="Pfam" id="PF03466">
    <property type="entry name" value="LysR_substrate"/>
    <property type="match status" value="1"/>
</dbReference>
<dbReference type="EMBL" id="JAESVN010000001">
    <property type="protein sequence ID" value="MBL4916413.1"/>
    <property type="molecule type" value="Genomic_DNA"/>
</dbReference>
<dbReference type="InterPro" id="IPR000847">
    <property type="entry name" value="LysR_HTH_N"/>
</dbReference>
<reference evidence="6" key="1">
    <citation type="submission" date="2021-01" db="EMBL/GenBank/DDBJ databases">
        <title>Tabrizicola alba sp. nov. a motile alkaliphilic bacterium isolated from a soda lake.</title>
        <authorList>
            <person name="Szuroczki S."/>
            <person name="Abbaszade G."/>
            <person name="Schumann P."/>
            <person name="Toth E."/>
        </authorList>
    </citation>
    <scope>NUCLEOTIDE SEQUENCE</scope>
    <source>
        <strain evidence="6">DMG-N-6</strain>
    </source>
</reference>
<dbReference type="AlphaFoldDB" id="A0A8K0XZU4"/>
<dbReference type="PANTHER" id="PTHR30346">
    <property type="entry name" value="TRANSCRIPTIONAL DUAL REGULATOR HCAR-RELATED"/>
    <property type="match status" value="1"/>
</dbReference>
<dbReference type="Pfam" id="PF00126">
    <property type="entry name" value="HTH_1"/>
    <property type="match status" value="1"/>
</dbReference>
<keyword evidence="4" id="KW-0804">Transcription</keyword>
<dbReference type="InterPro" id="IPR036388">
    <property type="entry name" value="WH-like_DNA-bd_sf"/>
</dbReference>
<dbReference type="FunFam" id="1.10.10.10:FF:000001">
    <property type="entry name" value="LysR family transcriptional regulator"/>
    <property type="match status" value="1"/>
</dbReference>
<organism evidence="6 7">
    <name type="scientific">Szabonella alba</name>
    <dbReference type="NCBI Taxonomy" id="2804194"/>
    <lineage>
        <taxon>Bacteria</taxon>
        <taxon>Pseudomonadati</taxon>
        <taxon>Pseudomonadota</taxon>
        <taxon>Alphaproteobacteria</taxon>
        <taxon>Rhodobacterales</taxon>
        <taxon>Paracoccaceae</taxon>
        <taxon>Szabonella</taxon>
    </lineage>
</organism>
<dbReference type="PRINTS" id="PR00039">
    <property type="entry name" value="HTHLYSR"/>
</dbReference>
<name>A0A8K0XZU4_9RHOB</name>
<sequence length="312" mass="33272">MALRFTFRQLEYFVAIGRAGSLSAAARRINVSAPSLSAALAQLEAEFGLPLFTRQHAQGLVLTDAGQRLMDRAAHLLEEAGALGDLANDMAERLGGPVSAGCLVTFAPLLMGPLRRSFSDAFPEARLSMQEAHQAGLLTLLDRGEIDIALTYNLDLPKTLRFDALLDLPPHAVLPPGHPLACHDSVTLAALAAEPMVLLDLPHSRDYFLSLFQTAGLRPRIAERCGGLGVMFSLVAHGFGYGLVNLRPAAPQSPDGAALRLVPITGPAPSEPVRPMVLGLARKRAVSPRIVAAFATHLRDRLQGRTLPGLAL</sequence>
<protein>
    <submittedName>
        <fullName evidence="6">LysR family transcriptional regulator</fullName>
    </submittedName>
</protein>
<gene>
    <name evidence="6" type="ORF">JL811_04190</name>
</gene>
<comment type="similarity">
    <text evidence="1">Belongs to the LysR transcriptional regulatory family.</text>
</comment>
<dbReference type="GO" id="GO:0032993">
    <property type="term" value="C:protein-DNA complex"/>
    <property type="evidence" value="ECO:0007669"/>
    <property type="project" value="TreeGrafter"/>
</dbReference>
<evidence type="ECO:0000313" key="6">
    <source>
        <dbReference type="EMBL" id="MBL4916413.1"/>
    </source>
</evidence>
<comment type="caution">
    <text evidence="6">The sequence shown here is derived from an EMBL/GenBank/DDBJ whole genome shotgun (WGS) entry which is preliminary data.</text>
</comment>
<dbReference type="SUPFAM" id="SSF53850">
    <property type="entry name" value="Periplasmic binding protein-like II"/>
    <property type="match status" value="1"/>
</dbReference>
<keyword evidence="3" id="KW-0238">DNA-binding</keyword>
<dbReference type="PANTHER" id="PTHR30346:SF0">
    <property type="entry name" value="HCA OPERON TRANSCRIPTIONAL ACTIVATOR HCAR"/>
    <property type="match status" value="1"/>
</dbReference>
<dbReference type="Proteomes" id="UP000648908">
    <property type="component" value="Unassembled WGS sequence"/>
</dbReference>
<accession>A0A8K0XZU4</accession>
<dbReference type="GO" id="GO:0003700">
    <property type="term" value="F:DNA-binding transcription factor activity"/>
    <property type="evidence" value="ECO:0007669"/>
    <property type="project" value="InterPro"/>
</dbReference>
<proteinExistence type="inferred from homology"/>
<feature type="domain" description="HTH lysR-type" evidence="5">
    <location>
        <begin position="5"/>
        <end position="63"/>
    </location>
</feature>